<name>A0A914W2M5_9BILA</name>
<protein>
    <submittedName>
        <fullName evidence="4">Little elongation complex subunit 2 C-terminal domain-containing protein</fullName>
    </submittedName>
</protein>
<feature type="compositionally biased region" description="Basic and acidic residues" evidence="1">
    <location>
        <begin position="34"/>
        <end position="47"/>
    </location>
</feature>
<feature type="compositionally biased region" description="Low complexity" evidence="1">
    <location>
        <begin position="564"/>
        <end position="582"/>
    </location>
</feature>
<feature type="region of interest" description="Disordered" evidence="1">
    <location>
        <begin position="453"/>
        <end position="590"/>
    </location>
</feature>
<feature type="compositionally biased region" description="Basic residues" evidence="1">
    <location>
        <begin position="846"/>
        <end position="864"/>
    </location>
</feature>
<evidence type="ECO:0000259" key="2">
    <source>
        <dbReference type="Pfam" id="PF10505"/>
    </source>
</evidence>
<keyword evidence="3" id="KW-1185">Reference proteome</keyword>
<dbReference type="WBParaSite" id="PSAMB.scaffold2894size20697.g19545.t1">
    <property type="protein sequence ID" value="PSAMB.scaffold2894size20697.g19545.t1"/>
    <property type="gene ID" value="PSAMB.scaffold2894size20697.g19545"/>
</dbReference>
<feature type="region of interest" description="Disordered" evidence="1">
    <location>
        <begin position="420"/>
        <end position="439"/>
    </location>
</feature>
<dbReference type="PANTHER" id="PTHR14633:SF3">
    <property type="entry name" value="LITTLE ELONGATION COMPLEX SUBUNIT 2"/>
    <property type="match status" value="1"/>
</dbReference>
<evidence type="ECO:0000313" key="4">
    <source>
        <dbReference type="WBParaSite" id="PSAMB.scaffold2894size20697.g19545.t1"/>
    </source>
</evidence>
<dbReference type="GO" id="GO:0042795">
    <property type="term" value="P:snRNA transcription by RNA polymerase II"/>
    <property type="evidence" value="ECO:0007669"/>
    <property type="project" value="TreeGrafter"/>
</dbReference>
<accession>A0A914W2M5</accession>
<dbReference type="PANTHER" id="PTHR14633">
    <property type="entry name" value="LITTLE ELONGATION COMPLEX SUBUNIT 2"/>
    <property type="match status" value="1"/>
</dbReference>
<sequence>MSNNQEILFDDHKPFWVIEREQKEAELAAIQQQEAERKKAEEAERIKQLAAEQAAMNESSNEQKKKKRKKKGKKADEDDSSAAPSTAEPQPSTPAKHVCYTKMTMPARHFAIQQLIKSGKAKSKNEAKWQLIQQCGDQCKKTEEVEVVDKDKVPMNKMPWVSQFNYPKRVSTLTKNLHKRYVAIKLNQAKGGAGRFGHQGSEIHEMDEKLRQERVEFNKFVLSWMQKKATRYEHLPGAALRFLVNRTKALLEQLYGVYSSRPLCQIPFATVDVLNVPLWWPRIVTPLVELGTPRTLNLPNLNRKALFDVSVNGLLTEYPHDTASVTSVESDETASKLARKHGAGFVMSAATARLLLLQVPFNRPPHWDIPIIVKKEFVQGRMQSVIYFCKPLPVDGCNAMQQWWRYVKMAVKRNFVHGYRTDSSVNEPDNQDDNFGDDEIFSDSTAAQALDKLETFGVSSPKRKSTSSEKGAIPAEKGKQETALEESGAPTSRSPSPDLPPSSGARIPKRRTRAQVRAAKVARLEPDNVAEDSADSDTEQRLTIDVDEDDEKNATEREAEKAVEPSSATSSSKSAATAEPSADPSTDLLGSIFSKMPKPLAKAAKAADRGDLQFVEDPAEYDVPDNLSSVRRYVLAQINNCGPILIRSNVDGLVDNAPISFAPKIEYAPEHGAEVISDDEWLWHWATALLKGSKQHLIVSVHFSDAHCLQIETTRAADWSEAKLSDERKYLIASRSKYMADLLARVSQLDDGDYLLQRRADKDHIAIVQKVDHLLKTPEMLDLGELSQDHRRWAKKGELSPFEQRFMGIDSSKLLVWHRVLSRIPATFYPRMENQKPNFTDGSFAKKGKKGGNKWNWKKNKQKQKKDEGKKE</sequence>
<organism evidence="3 4">
    <name type="scientific">Plectus sambesii</name>
    <dbReference type="NCBI Taxonomy" id="2011161"/>
    <lineage>
        <taxon>Eukaryota</taxon>
        <taxon>Metazoa</taxon>
        <taxon>Ecdysozoa</taxon>
        <taxon>Nematoda</taxon>
        <taxon>Chromadorea</taxon>
        <taxon>Plectida</taxon>
        <taxon>Plectina</taxon>
        <taxon>Plectoidea</taxon>
        <taxon>Plectidae</taxon>
        <taxon>Plectus</taxon>
    </lineage>
</organism>
<dbReference type="AlphaFoldDB" id="A0A914W2M5"/>
<dbReference type="Proteomes" id="UP000887566">
    <property type="component" value="Unplaced"/>
</dbReference>
<feature type="domain" description="Little elongation complex subunit 2 C-terminal" evidence="2">
    <location>
        <begin position="655"/>
        <end position="830"/>
    </location>
</feature>
<dbReference type="GO" id="GO:0008023">
    <property type="term" value="C:transcription elongation factor complex"/>
    <property type="evidence" value="ECO:0007669"/>
    <property type="project" value="InterPro"/>
</dbReference>
<feature type="compositionally biased region" description="Basic residues" evidence="1">
    <location>
        <begin position="64"/>
        <end position="73"/>
    </location>
</feature>
<evidence type="ECO:0000256" key="1">
    <source>
        <dbReference type="SAM" id="MobiDB-lite"/>
    </source>
</evidence>
<feature type="region of interest" description="Disordered" evidence="1">
    <location>
        <begin position="835"/>
        <end position="872"/>
    </location>
</feature>
<feature type="compositionally biased region" description="Acidic residues" evidence="1">
    <location>
        <begin position="528"/>
        <end position="537"/>
    </location>
</feature>
<feature type="region of interest" description="Disordered" evidence="1">
    <location>
        <begin position="29"/>
        <end position="95"/>
    </location>
</feature>
<feature type="compositionally biased region" description="Basic and acidic residues" evidence="1">
    <location>
        <begin position="552"/>
        <end position="563"/>
    </location>
</feature>
<dbReference type="InterPro" id="IPR019535">
    <property type="entry name" value="ICE2_C"/>
</dbReference>
<dbReference type="GO" id="GO:0042796">
    <property type="term" value="P:snRNA transcription by RNA polymerase III"/>
    <property type="evidence" value="ECO:0007669"/>
    <property type="project" value="TreeGrafter"/>
</dbReference>
<dbReference type="Pfam" id="PF10505">
    <property type="entry name" value="NARG2_C"/>
    <property type="match status" value="1"/>
</dbReference>
<evidence type="ECO:0000313" key="3">
    <source>
        <dbReference type="Proteomes" id="UP000887566"/>
    </source>
</evidence>
<feature type="compositionally biased region" description="Acidic residues" evidence="1">
    <location>
        <begin position="429"/>
        <end position="439"/>
    </location>
</feature>
<dbReference type="GO" id="GO:0045945">
    <property type="term" value="P:positive regulation of transcription by RNA polymerase III"/>
    <property type="evidence" value="ECO:0007669"/>
    <property type="project" value="TreeGrafter"/>
</dbReference>
<proteinExistence type="predicted"/>
<reference evidence="4" key="1">
    <citation type="submission" date="2022-11" db="UniProtKB">
        <authorList>
            <consortium name="WormBaseParasite"/>
        </authorList>
    </citation>
    <scope>IDENTIFICATION</scope>
</reference>